<evidence type="ECO:0000256" key="2">
    <source>
        <dbReference type="ARBA" id="ARBA00022694"/>
    </source>
</evidence>
<dbReference type="Pfam" id="PF01142">
    <property type="entry name" value="TruD"/>
    <property type="match status" value="1"/>
</dbReference>
<name>T0ZI57_9ZZZZ</name>
<comment type="similarity">
    <text evidence="1">Belongs to the pseudouridine synthase TruD family.</text>
</comment>
<dbReference type="GO" id="GO:0009982">
    <property type="term" value="F:pseudouridine synthase activity"/>
    <property type="evidence" value="ECO:0007669"/>
    <property type="project" value="InterPro"/>
</dbReference>
<comment type="caution">
    <text evidence="4">The sequence shown here is derived from an EMBL/GenBank/DDBJ whole genome shotgun (WGS) entry which is preliminary data.</text>
</comment>
<reference evidence="4" key="2">
    <citation type="journal article" date="2014" name="ISME J.">
        <title>Microbial stratification in low pH oxic and suboxic macroscopic growths along an acid mine drainage.</title>
        <authorList>
            <person name="Mendez-Garcia C."/>
            <person name="Mesa V."/>
            <person name="Sprenger R.R."/>
            <person name="Richter M."/>
            <person name="Diez M.S."/>
            <person name="Solano J."/>
            <person name="Bargiela R."/>
            <person name="Golyshina O.V."/>
            <person name="Manteca A."/>
            <person name="Ramos J.L."/>
            <person name="Gallego J.R."/>
            <person name="Llorente I."/>
            <person name="Martins Dos Santos V.A."/>
            <person name="Jensen O.N."/>
            <person name="Pelaez A.I."/>
            <person name="Sanchez J."/>
            <person name="Ferrer M."/>
        </authorList>
    </citation>
    <scope>NUCLEOTIDE SEQUENCE</scope>
</reference>
<reference evidence="4" key="1">
    <citation type="submission" date="2013-08" db="EMBL/GenBank/DDBJ databases">
        <authorList>
            <person name="Mendez C."/>
            <person name="Richter M."/>
            <person name="Ferrer M."/>
            <person name="Sanchez J."/>
        </authorList>
    </citation>
    <scope>NUCLEOTIDE SEQUENCE</scope>
</reference>
<dbReference type="Gene3D" id="3.30.70.3160">
    <property type="match status" value="1"/>
</dbReference>
<dbReference type="PANTHER" id="PTHR13326:SF21">
    <property type="entry name" value="PSEUDOURIDYLATE SYNTHASE PUS7L"/>
    <property type="match status" value="1"/>
</dbReference>
<dbReference type="PANTHER" id="PTHR13326">
    <property type="entry name" value="TRNA PSEUDOURIDINE SYNTHASE D"/>
    <property type="match status" value="1"/>
</dbReference>
<dbReference type="EMBL" id="AUZX01015258">
    <property type="protein sequence ID" value="EQD29525.1"/>
    <property type="molecule type" value="Genomic_DNA"/>
</dbReference>
<dbReference type="GO" id="GO:0003723">
    <property type="term" value="F:RNA binding"/>
    <property type="evidence" value="ECO:0007669"/>
    <property type="project" value="InterPro"/>
</dbReference>
<dbReference type="InterPro" id="IPR011760">
    <property type="entry name" value="PsdUridine_synth_TruD_insert"/>
</dbReference>
<accession>T0ZI57</accession>
<dbReference type="PROSITE" id="PS01268">
    <property type="entry name" value="UPF0024"/>
    <property type="match status" value="1"/>
</dbReference>
<protein>
    <submittedName>
        <fullName evidence="4">tRNA pseudouridine synthase D</fullName>
        <ecNumber evidence="4">5.4.99.-</ecNumber>
    </submittedName>
</protein>
<dbReference type="InterPro" id="IPR020103">
    <property type="entry name" value="PsdUridine_synth_cat_dom_sf"/>
</dbReference>
<dbReference type="Gene3D" id="1.10.1510.30">
    <property type="match status" value="1"/>
</dbReference>
<keyword evidence="4" id="KW-0413">Isomerase</keyword>
<feature type="non-terminal residue" evidence="4">
    <location>
        <position position="224"/>
    </location>
</feature>
<dbReference type="SUPFAM" id="SSF55120">
    <property type="entry name" value="Pseudouridine synthase"/>
    <property type="match status" value="1"/>
</dbReference>
<sequence length="224" mass="25999">FIVEEIPIEIEKSENGKYTIVQVRLKNWDTNRFVSVLARMLKISRKRITFAGTKDKKGVTVQYFCINGDYSNELEKLSDCEVLDVFRTDRMLRLGDLVGNKFNIFLNLDNSDSLQLFEANAAIVNNGGYWNLYGEQRFGTSRNNTHKIGELILRGDFERAAKLYLYDSEFDHEDFRVNISKNWNYGKALKEYPNYLSFERAIISHLNSGGKYEDSFDALPRMLA</sequence>
<feature type="domain" description="TRUD" evidence="3">
    <location>
        <begin position="128"/>
        <end position="224"/>
    </location>
</feature>
<evidence type="ECO:0000313" key="4">
    <source>
        <dbReference type="EMBL" id="EQD29525.1"/>
    </source>
</evidence>
<organism evidence="4">
    <name type="scientific">mine drainage metagenome</name>
    <dbReference type="NCBI Taxonomy" id="410659"/>
    <lineage>
        <taxon>unclassified sequences</taxon>
        <taxon>metagenomes</taxon>
        <taxon>ecological metagenomes</taxon>
    </lineage>
</organism>
<dbReference type="GO" id="GO:0008033">
    <property type="term" value="P:tRNA processing"/>
    <property type="evidence" value="ECO:0007669"/>
    <property type="project" value="UniProtKB-KW"/>
</dbReference>
<feature type="non-terminal residue" evidence="4">
    <location>
        <position position="1"/>
    </location>
</feature>
<dbReference type="GO" id="GO:0001522">
    <property type="term" value="P:pseudouridine synthesis"/>
    <property type="evidence" value="ECO:0007669"/>
    <property type="project" value="InterPro"/>
</dbReference>
<evidence type="ECO:0000259" key="3">
    <source>
        <dbReference type="PROSITE" id="PS50984"/>
    </source>
</evidence>
<dbReference type="InterPro" id="IPR020119">
    <property type="entry name" value="PsdUridine_synth_TruD_CS"/>
</dbReference>
<dbReference type="PROSITE" id="PS50984">
    <property type="entry name" value="TRUD"/>
    <property type="match status" value="1"/>
</dbReference>
<dbReference type="AlphaFoldDB" id="T0ZI57"/>
<dbReference type="EC" id="5.4.99.-" evidence="4"/>
<dbReference type="InterPro" id="IPR001656">
    <property type="entry name" value="PsdUridine_synth_TruD"/>
</dbReference>
<gene>
    <name evidence="4" type="ORF">B1A_20667</name>
</gene>
<keyword evidence="2" id="KW-0819">tRNA processing</keyword>
<proteinExistence type="inferred from homology"/>
<evidence type="ECO:0000256" key="1">
    <source>
        <dbReference type="ARBA" id="ARBA00007953"/>
    </source>
</evidence>